<evidence type="ECO:0000313" key="1">
    <source>
        <dbReference type="EMBL" id="KYN04612.1"/>
    </source>
</evidence>
<dbReference type="Proteomes" id="UP000078542">
    <property type="component" value="Unassembled WGS sequence"/>
</dbReference>
<proteinExistence type="predicted"/>
<keyword evidence="2" id="KW-1185">Reference proteome</keyword>
<dbReference type="EMBL" id="KQ977259">
    <property type="protein sequence ID" value="KYN04612.1"/>
    <property type="molecule type" value="Genomic_DNA"/>
</dbReference>
<gene>
    <name evidence="1" type="ORF">ALC62_04604</name>
</gene>
<evidence type="ECO:0000313" key="2">
    <source>
        <dbReference type="Proteomes" id="UP000078542"/>
    </source>
</evidence>
<accession>A0A195CVP8</accession>
<protein>
    <submittedName>
        <fullName evidence="1">Uncharacterized protein</fullName>
    </submittedName>
</protein>
<feature type="non-terminal residue" evidence="1">
    <location>
        <position position="1"/>
    </location>
</feature>
<name>A0A195CVP8_9HYME</name>
<organism evidence="1 2">
    <name type="scientific">Cyphomyrmex costatus</name>
    <dbReference type="NCBI Taxonomy" id="456900"/>
    <lineage>
        <taxon>Eukaryota</taxon>
        <taxon>Metazoa</taxon>
        <taxon>Ecdysozoa</taxon>
        <taxon>Arthropoda</taxon>
        <taxon>Hexapoda</taxon>
        <taxon>Insecta</taxon>
        <taxon>Pterygota</taxon>
        <taxon>Neoptera</taxon>
        <taxon>Endopterygota</taxon>
        <taxon>Hymenoptera</taxon>
        <taxon>Apocrita</taxon>
        <taxon>Aculeata</taxon>
        <taxon>Formicoidea</taxon>
        <taxon>Formicidae</taxon>
        <taxon>Myrmicinae</taxon>
        <taxon>Cyphomyrmex</taxon>
    </lineage>
</organism>
<reference evidence="1 2" key="1">
    <citation type="submission" date="2016-03" db="EMBL/GenBank/DDBJ databases">
        <title>Cyphomyrmex costatus WGS genome.</title>
        <authorList>
            <person name="Nygaard S."/>
            <person name="Hu H."/>
            <person name="Boomsma J."/>
            <person name="Zhang G."/>
        </authorList>
    </citation>
    <scope>NUCLEOTIDE SEQUENCE [LARGE SCALE GENOMIC DNA]</scope>
    <source>
        <strain evidence="1">MS0001</strain>
        <tissue evidence="1">Whole body</tissue>
    </source>
</reference>
<dbReference type="AlphaFoldDB" id="A0A195CVP8"/>
<sequence length="142" mass="15782">IEGGKYLSLSRSPTKESVRLEQGWSSKKGSFTVRVKKALTTKAYYRKAPPRATSSMSKFTRIHTCNGYYTLPRIEGGRSKMADAECEVHLAMHAPDGGYHGGYERMVKGRPVGGQQTRLVLLQGMDAIFYYLNGMPGRLFVG</sequence>